<keyword evidence="5" id="KW-1185">Reference proteome</keyword>
<organism evidence="4 5">
    <name type="scientific">Penicillium angulare</name>
    <dbReference type="NCBI Taxonomy" id="116970"/>
    <lineage>
        <taxon>Eukaryota</taxon>
        <taxon>Fungi</taxon>
        <taxon>Dikarya</taxon>
        <taxon>Ascomycota</taxon>
        <taxon>Pezizomycotina</taxon>
        <taxon>Eurotiomycetes</taxon>
        <taxon>Eurotiomycetidae</taxon>
        <taxon>Eurotiales</taxon>
        <taxon>Aspergillaceae</taxon>
        <taxon>Penicillium</taxon>
    </lineage>
</organism>
<sequence>MNISALPTELVLAIIKCIRSKADVAHFGQTSRNIYGLAMPELFRQSYQDNKTDTLYWAAKHGHSRVVQLFLEANIYLGLDSLSPYMNCALLLSAQHGQTSVANTLLSMEGVDPDNRDTSSRRTALSYASQRACFDIVKLLLETNTVDLNSKDRVFGRSPLIWAVEGPHSDVQCSDDDSFAVIMLLLENGAHIDFLDYDYRSALFWATAKGPGSIALVRFLLQNGARPDGHLSEEQPPIVRSNWRLGLKERGEHLDLIRGCRFPMSLAAWNGHDDLIKILLEYNAKIECTKILGLILNQHPLVCAATKGRLSSARLLMERGACPWTTGNPLSCAAKNGHPEMVQLLLDEMIHHSQITVGDRGDEKFERRECPLDQKTHSPSKSAMLALPDGIKSRSVRVVRSLLTVPGFDINHQCVQNPLMIAVKCEPRNIEIIKALLAVDGIDKRINEQDFEGNKVLTWAYHNECDDEIIQLLTDKGAQGASEPYRSLVERPQDGQHDAPPLRSNGSQIRVSDSWTFQNRIS</sequence>
<reference evidence="4" key="2">
    <citation type="journal article" date="2023" name="IMA Fungus">
        <title>Comparative genomic study of the Penicillium genus elucidates a diverse pangenome and 15 lateral gene transfer events.</title>
        <authorList>
            <person name="Petersen C."/>
            <person name="Sorensen T."/>
            <person name="Nielsen M.R."/>
            <person name="Sondergaard T.E."/>
            <person name="Sorensen J.L."/>
            <person name="Fitzpatrick D.A."/>
            <person name="Frisvad J.C."/>
            <person name="Nielsen K.L."/>
        </authorList>
    </citation>
    <scope>NUCLEOTIDE SEQUENCE</scope>
    <source>
        <strain evidence="4">IBT 30069</strain>
    </source>
</reference>
<dbReference type="PROSITE" id="PS50088">
    <property type="entry name" value="ANK_REPEAT"/>
    <property type="match status" value="1"/>
</dbReference>
<evidence type="ECO:0000256" key="1">
    <source>
        <dbReference type="ARBA" id="ARBA00022737"/>
    </source>
</evidence>
<dbReference type="InterPro" id="IPR036770">
    <property type="entry name" value="Ankyrin_rpt-contain_sf"/>
</dbReference>
<dbReference type="Gene3D" id="1.25.40.20">
    <property type="entry name" value="Ankyrin repeat-containing domain"/>
    <property type="match status" value="2"/>
</dbReference>
<dbReference type="SUPFAM" id="SSF48403">
    <property type="entry name" value="Ankyrin repeat"/>
    <property type="match status" value="2"/>
</dbReference>
<keyword evidence="2 3" id="KW-0040">ANK repeat</keyword>
<dbReference type="PANTHER" id="PTHR24198">
    <property type="entry name" value="ANKYRIN REPEAT AND PROTEIN KINASE DOMAIN-CONTAINING PROTEIN"/>
    <property type="match status" value="1"/>
</dbReference>
<accession>A0A9W9JVY7</accession>
<dbReference type="OrthoDB" id="4807664at2759"/>
<dbReference type="EMBL" id="JAPQKH010000008">
    <property type="protein sequence ID" value="KAJ5083563.1"/>
    <property type="molecule type" value="Genomic_DNA"/>
</dbReference>
<dbReference type="PANTHER" id="PTHR24198:SF165">
    <property type="entry name" value="ANKYRIN REPEAT-CONTAINING PROTEIN-RELATED"/>
    <property type="match status" value="1"/>
</dbReference>
<reference evidence="4" key="1">
    <citation type="submission" date="2022-11" db="EMBL/GenBank/DDBJ databases">
        <authorList>
            <person name="Petersen C."/>
        </authorList>
    </citation>
    <scope>NUCLEOTIDE SEQUENCE</scope>
    <source>
        <strain evidence="4">IBT 30069</strain>
    </source>
</reference>
<dbReference type="Pfam" id="PF12796">
    <property type="entry name" value="Ank_2"/>
    <property type="match status" value="3"/>
</dbReference>
<dbReference type="SMART" id="SM00248">
    <property type="entry name" value="ANK"/>
    <property type="match status" value="10"/>
</dbReference>
<dbReference type="InterPro" id="IPR002110">
    <property type="entry name" value="Ankyrin_rpt"/>
</dbReference>
<keyword evidence="1" id="KW-0677">Repeat</keyword>
<gene>
    <name evidence="4" type="ORF">N7456_012990</name>
</gene>
<evidence type="ECO:0000313" key="4">
    <source>
        <dbReference type="EMBL" id="KAJ5083563.1"/>
    </source>
</evidence>
<feature type="repeat" description="ANK" evidence="3">
    <location>
        <begin position="155"/>
        <end position="197"/>
    </location>
</feature>
<comment type="caution">
    <text evidence="4">The sequence shown here is derived from an EMBL/GenBank/DDBJ whole genome shotgun (WGS) entry which is preliminary data.</text>
</comment>
<proteinExistence type="predicted"/>
<dbReference type="AlphaFoldDB" id="A0A9W9JVY7"/>
<dbReference type="Proteomes" id="UP001149165">
    <property type="component" value="Unassembled WGS sequence"/>
</dbReference>
<evidence type="ECO:0000256" key="2">
    <source>
        <dbReference type="ARBA" id="ARBA00023043"/>
    </source>
</evidence>
<evidence type="ECO:0000313" key="5">
    <source>
        <dbReference type="Proteomes" id="UP001149165"/>
    </source>
</evidence>
<protein>
    <submittedName>
        <fullName evidence="4">Ion channel nompc</fullName>
    </submittedName>
</protein>
<evidence type="ECO:0000256" key="3">
    <source>
        <dbReference type="PROSITE-ProRule" id="PRU00023"/>
    </source>
</evidence>
<name>A0A9W9JVY7_9EURO</name>